<evidence type="ECO:0000256" key="5">
    <source>
        <dbReference type="ARBA" id="ARBA00023004"/>
    </source>
</evidence>
<dbReference type="PANTHER" id="PTHR10869:SF236">
    <property type="entry name" value="PROLYL 4-HYDROXYLASE ALPHA SUBUNIT DOMAIN-CONTAINING PROTEIN"/>
    <property type="match status" value="1"/>
</dbReference>
<keyword evidence="4" id="KW-0560">Oxidoreductase</keyword>
<keyword evidence="2" id="KW-0479">Metal-binding</keyword>
<dbReference type="GO" id="GO:0005506">
    <property type="term" value="F:iron ion binding"/>
    <property type="evidence" value="ECO:0007669"/>
    <property type="project" value="InterPro"/>
</dbReference>
<accession>A0AAD9CXE0</accession>
<organism evidence="8 9">
    <name type="scientific">Papiliotrema laurentii</name>
    <name type="common">Cryptococcus laurentii</name>
    <dbReference type="NCBI Taxonomy" id="5418"/>
    <lineage>
        <taxon>Eukaryota</taxon>
        <taxon>Fungi</taxon>
        <taxon>Dikarya</taxon>
        <taxon>Basidiomycota</taxon>
        <taxon>Agaricomycotina</taxon>
        <taxon>Tremellomycetes</taxon>
        <taxon>Tremellales</taxon>
        <taxon>Rhynchogastremaceae</taxon>
        <taxon>Papiliotrema</taxon>
    </lineage>
</organism>
<dbReference type="PANTHER" id="PTHR10869">
    <property type="entry name" value="PROLYL 4-HYDROXYLASE ALPHA SUBUNIT"/>
    <property type="match status" value="1"/>
</dbReference>
<evidence type="ECO:0000256" key="2">
    <source>
        <dbReference type="ARBA" id="ARBA00022723"/>
    </source>
</evidence>
<evidence type="ECO:0000256" key="1">
    <source>
        <dbReference type="ARBA" id="ARBA00001961"/>
    </source>
</evidence>
<evidence type="ECO:0000256" key="4">
    <source>
        <dbReference type="ARBA" id="ARBA00023002"/>
    </source>
</evidence>
<dbReference type="GO" id="GO:0004656">
    <property type="term" value="F:procollagen-proline 4-dioxygenase activity"/>
    <property type="evidence" value="ECO:0007669"/>
    <property type="project" value="TreeGrafter"/>
</dbReference>
<proteinExistence type="predicted"/>
<name>A0AAD9CXE0_PAPLA</name>
<dbReference type="Proteomes" id="UP001182556">
    <property type="component" value="Unassembled WGS sequence"/>
</dbReference>
<dbReference type="Gene3D" id="2.60.120.620">
    <property type="entry name" value="q2cbj1_9rhob like domain"/>
    <property type="match status" value="1"/>
</dbReference>
<dbReference type="GO" id="GO:0005783">
    <property type="term" value="C:endoplasmic reticulum"/>
    <property type="evidence" value="ECO:0007669"/>
    <property type="project" value="TreeGrafter"/>
</dbReference>
<reference evidence="8" key="1">
    <citation type="submission" date="2023-02" db="EMBL/GenBank/DDBJ databases">
        <title>Identification and recombinant expression of a fungal hydrolase from Papiliotrema laurentii that hydrolyzes apple cutin and clears colloidal polyester polyurethane.</title>
        <authorList>
            <consortium name="DOE Joint Genome Institute"/>
            <person name="Roman V.A."/>
            <person name="Bojanowski C."/>
            <person name="Crable B.R."/>
            <person name="Wagner D.N."/>
            <person name="Hung C.S."/>
            <person name="Nadeau L.J."/>
            <person name="Schratz L."/>
            <person name="Haridas S."/>
            <person name="Pangilinan J."/>
            <person name="Lipzen A."/>
            <person name="Na H."/>
            <person name="Yan M."/>
            <person name="Ng V."/>
            <person name="Grigoriev I.V."/>
            <person name="Spatafora J.W."/>
            <person name="Barlow D."/>
            <person name="Biffinger J."/>
            <person name="Kelley-Loughnane N."/>
            <person name="Varaljay V.A."/>
            <person name="Crookes-Goodson W.J."/>
        </authorList>
    </citation>
    <scope>NUCLEOTIDE SEQUENCE</scope>
    <source>
        <strain evidence="8">5307AH</strain>
    </source>
</reference>
<keyword evidence="9" id="KW-1185">Reference proteome</keyword>
<feature type="domain" description="Prolyl 4-hydroxylase alpha subunit" evidence="7">
    <location>
        <begin position="25"/>
        <end position="232"/>
    </location>
</feature>
<evidence type="ECO:0000259" key="7">
    <source>
        <dbReference type="SMART" id="SM00702"/>
    </source>
</evidence>
<dbReference type="AlphaFoldDB" id="A0AAD9CXE0"/>
<comment type="caution">
    <text evidence="8">The sequence shown here is derived from an EMBL/GenBank/DDBJ whole genome shotgun (WGS) entry which is preliminary data.</text>
</comment>
<evidence type="ECO:0000313" key="8">
    <source>
        <dbReference type="EMBL" id="KAK1923822.1"/>
    </source>
</evidence>
<comment type="cofactor">
    <cofactor evidence="1">
        <name>L-ascorbate</name>
        <dbReference type="ChEBI" id="CHEBI:38290"/>
    </cofactor>
</comment>
<protein>
    <recommendedName>
        <fullName evidence="7">Prolyl 4-hydroxylase alpha subunit domain-containing protein</fullName>
    </recommendedName>
</protein>
<gene>
    <name evidence="8" type="ORF">DB88DRAFT_492587</name>
</gene>
<dbReference type="SMART" id="SM00702">
    <property type="entry name" value="P4Hc"/>
    <property type="match status" value="1"/>
</dbReference>
<keyword evidence="5" id="KW-0408">Iron</keyword>
<dbReference type="EMBL" id="JAODAN010000006">
    <property type="protein sequence ID" value="KAK1923822.1"/>
    <property type="molecule type" value="Genomic_DNA"/>
</dbReference>
<evidence type="ECO:0000256" key="3">
    <source>
        <dbReference type="ARBA" id="ARBA00022964"/>
    </source>
</evidence>
<sequence length="233" mass="25852">MSEAQDGFPKISPKPYLQLNVDLPGQIYTIDDFFSADELSNVMKWTKAVAMEAPKKPGKGEAERTARRGTVDSPAIAQILLDALQPHLRSLDPPYAPATPLLSPNIRVYHYPPKTFFRGHYDSPQLDPRSRRLSCWTVLVYLSNGVKGGGTTFWLDDPERDGGKSKRSAKSKGKGEKDSRAKPTDGPRRMTFEPKAGRVLLHWHGVARGGCMLHEGDEVVSGDKWVLRTDVLA</sequence>
<evidence type="ECO:0000256" key="6">
    <source>
        <dbReference type="SAM" id="MobiDB-lite"/>
    </source>
</evidence>
<keyword evidence="3" id="KW-0223">Dioxygenase</keyword>
<dbReference type="InterPro" id="IPR006620">
    <property type="entry name" value="Pro_4_hyd_alph"/>
</dbReference>
<dbReference type="InterPro" id="IPR045054">
    <property type="entry name" value="P4HA-like"/>
</dbReference>
<feature type="region of interest" description="Disordered" evidence="6">
    <location>
        <begin position="152"/>
        <end position="191"/>
    </location>
</feature>
<dbReference type="GO" id="GO:0031418">
    <property type="term" value="F:L-ascorbic acid binding"/>
    <property type="evidence" value="ECO:0007669"/>
    <property type="project" value="InterPro"/>
</dbReference>
<feature type="compositionally biased region" description="Basic and acidic residues" evidence="6">
    <location>
        <begin position="173"/>
        <end position="191"/>
    </location>
</feature>
<evidence type="ECO:0000313" key="9">
    <source>
        <dbReference type="Proteomes" id="UP001182556"/>
    </source>
</evidence>